<dbReference type="EMBL" id="JAVRRJ010000009">
    <property type="protein sequence ID" value="KAK5081697.1"/>
    <property type="molecule type" value="Genomic_DNA"/>
</dbReference>
<evidence type="ECO:0000256" key="3">
    <source>
        <dbReference type="RuleBase" id="RU366045"/>
    </source>
</evidence>
<sequence length="371" mass="41746">MTSIHAESDKLRFPPLITLEEHFFSVAASEAPSAQRYNEQLKNIPGLLDKLKDLGSLRLESMNKNDITMQVISHGPTQPILSPSDCRAANLQLHEAICTSAETRERFAGFAVLPMNEPDEAAKELAYCVEELGFVGALIDNHANGTTYEGPSYRSFWYTVQSLGVPIYIHPTWSTEQQRKGVFPDLKPDGNGTNGGIDEATVLSGSAVESLMASSWGWHSDVAMHIFKLFASGTFDKFPRLKLIVGHFGEMIPFMLDRTIQLSPRWNDPPLRRNFKTVYDENLWITTSGIWSLDPLRCILANTKKDHILFSVDYPFAQNESGKKWMNDLLSSGLCDQETIDMVGYKNSEKLLGVRTRRPDEERAEDDKLQE</sequence>
<keyword evidence="6" id="KW-1185">Reference proteome</keyword>
<feature type="domain" description="Amidohydrolase-related" evidence="4">
    <location>
        <begin position="85"/>
        <end position="353"/>
    </location>
</feature>
<dbReference type="Gene3D" id="3.20.20.140">
    <property type="entry name" value="Metal-dependent hydrolases"/>
    <property type="match status" value="1"/>
</dbReference>
<evidence type="ECO:0000256" key="2">
    <source>
        <dbReference type="ARBA" id="ARBA00023239"/>
    </source>
</evidence>
<evidence type="ECO:0000259" key="4">
    <source>
        <dbReference type="Pfam" id="PF04909"/>
    </source>
</evidence>
<keyword evidence="1 3" id="KW-0210">Decarboxylase</keyword>
<dbReference type="InterPro" id="IPR032465">
    <property type="entry name" value="ACMSD"/>
</dbReference>
<organism evidence="5 6">
    <name type="scientific">Lithohypha guttulata</name>
    <dbReference type="NCBI Taxonomy" id="1690604"/>
    <lineage>
        <taxon>Eukaryota</taxon>
        <taxon>Fungi</taxon>
        <taxon>Dikarya</taxon>
        <taxon>Ascomycota</taxon>
        <taxon>Pezizomycotina</taxon>
        <taxon>Eurotiomycetes</taxon>
        <taxon>Chaetothyriomycetidae</taxon>
        <taxon>Chaetothyriales</taxon>
        <taxon>Trichomeriaceae</taxon>
        <taxon>Lithohypha</taxon>
    </lineage>
</organism>
<dbReference type="Pfam" id="PF04909">
    <property type="entry name" value="Amidohydro_2"/>
    <property type="match status" value="1"/>
</dbReference>
<gene>
    <name evidence="5" type="ORF">LTR05_007830</name>
</gene>
<dbReference type="Proteomes" id="UP001309876">
    <property type="component" value="Unassembled WGS sequence"/>
</dbReference>
<keyword evidence="2 3" id="KW-0456">Lyase</keyword>
<evidence type="ECO:0000256" key="1">
    <source>
        <dbReference type="ARBA" id="ARBA00022793"/>
    </source>
</evidence>
<dbReference type="InterPro" id="IPR006680">
    <property type="entry name" value="Amidohydro-rel"/>
</dbReference>
<dbReference type="InterPro" id="IPR032466">
    <property type="entry name" value="Metal_Hydrolase"/>
</dbReference>
<dbReference type="SUPFAM" id="SSF51556">
    <property type="entry name" value="Metallo-dependent hydrolases"/>
    <property type="match status" value="1"/>
</dbReference>
<proteinExistence type="inferred from homology"/>
<dbReference type="GO" id="GO:0016831">
    <property type="term" value="F:carboxy-lyase activity"/>
    <property type="evidence" value="ECO:0007669"/>
    <property type="project" value="UniProtKB-KW"/>
</dbReference>
<dbReference type="GO" id="GO:0016787">
    <property type="term" value="F:hydrolase activity"/>
    <property type="evidence" value="ECO:0007669"/>
    <property type="project" value="InterPro"/>
</dbReference>
<dbReference type="GO" id="GO:0019748">
    <property type="term" value="P:secondary metabolic process"/>
    <property type="evidence" value="ECO:0007669"/>
    <property type="project" value="TreeGrafter"/>
</dbReference>
<dbReference type="PANTHER" id="PTHR21240">
    <property type="entry name" value="2-AMINO-3-CARBOXYLMUCONATE-6-SEMIALDEHYDE DECARBOXYLASE"/>
    <property type="match status" value="1"/>
</dbReference>
<dbReference type="AlphaFoldDB" id="A0AAN7SVC4"/>
<accession>A0AAN7SVC4</accession>
<reference evidence="5 6" key="1">
    <citation type="submission" date="2023-08" db="EMBL/GenBank/DDBJ databases">
        <title>Black Yeasts Isolated from many extreme environments.</title>
        <authorList>
            <person name="Coleine C."/>
            <person name="Stajich J.E."/>
            <person name="Selbmann L."/>
        </authorList>
    </citation>
    <scope>NUCLEOTIDE SEQUENCE [LARGE SCALE GENOMIC DNA]</scope>
    <source>
        <strain evidence="5 6">CCFEE 5910</strain>
    </source>
</reference>
<dbReference type="PANTHER" id="PTHR21240:SF30">
    <property type="entry name" value="AMIDOHYDROLASE-RELATED DOMAIN-CONTAINING PROTEIN-RELATED"/>
    <property type="match status" value="1"/>
</dbReference>
<evidence type="ECO:0000313" key="5">
    <source>
        <dbReference type="EMBL" id="KAK5081697.1"/>
    </source>
</evidence>
<evidence type="ECO:0000313" key="6">
    <source>
        <dbReference type="Proteomes" id="UP001309876"/>
    </source>
</evidence>
<comment type="caution">
    <text evidence="5">The sequence shown here is derived from an EMBL/GenBank/DDBJ whole genome shotgun (WGS) entry which is preliminary data.</text>
</comment>
<dbReference type="GO" id="GO:0005829">
    <property type="term" value="C:cytosol"/>
    <property type="evidence" value="ECO:0007669"/>
    <property type="project" value="TreeGrafter"/>
</dbReference>
<protein>
    <recommendedName>
        <fullName evidence="4">Amidohydrolase-related domain-containing protein</fullName>
    </recommendedName>
</protein>
<name>A0AAN7SVC4_9EURO</name>
<comment type="similarity">
    <text evidence="3">Belongs to the metallo-dependent hydrolases superfamily.</text>
</comment>